<dbReference type="AlphaFoldDB" id="A0A6G0U5R2"/>
<feature type="transmembrane region" description="Helical" evidence="1">
    <location>
        <begin position="32"/>
        <end position="52"/>
    </location>
</feature>
<organism evidence="2 3">
    <name type="scientific">Aphis glycines</name>
    <name type="common">Soybean aphid</name>
    <dbReference type="NCBI Taxonomy" id="307491"/>
    <lineage>
        <taxon>Eukaryota</taxon>
        <taxon>Metazoa</taxon>
        <taxon>Ecdysozoa</taxon>
        <taxon>Arthropoda</taxon>
        <taxon>Hexapoda</taxon>
        <taxon>Insecta</taxon>
        <taxon>Pterygota</taxon>
        <taxon>Neoptera</taxon>
        <taxon>Paraneoptera</taxon>
        <taxon>Hemiptera</taxon>
        <taxon>Sternorrhyncha</taxon>
        <taxon>Aphidomorpha</taxon>
        <taxon>Aphidoidea</taxon>
        <taxon>Aphididae</taxon>
        <taxon>Aphidini</taxon>
        <taxon>Aphis</taxon>
        <taxon>Aphis</taxon>
    </lineage>
</organism>
<accession>A0A6G0U5R2</accession>
<keyword evidence="1" id="KW-1133">Transmembrane helix</keyword>
<dbReference type="EMBL" id="VYZN01000008">
    <property type="protein sequence ID" value="KAE9543622.1"/>
    <property type="molecule type" value="Genomic_DNA"/>
</dbReference>
<keyword evidence="1" id="KW-0472">Membrane</keyword>
<dbReference type="Proteomes" id="UP000475862">
    <property type="component" value="Unassembled WGS sequence"/>
</dbReference>
<sequence length="181" mass="21347">MDPLKTEKQYIIINKKFTWTPLNKSWLRHCDTLLQTFMTIYFYLLSLLKIVINQNIQQILIINSRHNTNDQIKIDIRRRLVYAICIQHQKLKIFTSYFKFEKLPTVLTDGSFCKSKTEGRERRPQPTRTVLLREIRTTLFCNEISGFSELSEAPTQIVEIIFVESIALKNIIHVLKIISMG</sequence>
<keyword evidence="3" id="KW-1185">Reference proteome</keyword>
<name>A0A6G0U5R2_APHGL</name>
<evidence type="ECO:0000256" key="1">
    <source>
        <dbReference type="SAM" id="Phobius"/>
    </source>
</evidence>
<evidence type="ECO:0000313" key="2">
    <source>
        <dbReference type="EMBL" id="KAE9543622.1"/>
    </source>
</evidence>
<proteinExistence type="predicted"/>
<gene>
    <name evidence="2" type="ORF">AGLY_002422</name>
</gene>
<evidence type="ECO:0000313" key="3">
    <source>
        <dbReference type="Proteomes" id="UP000475862"/>
    </source>
</evidence>
<protein>
    <submittedName>
        <fullName evidence="2">Uncharacterized protein</fullName>
    </submittedName>
</protein>
<comment type="caution">
    <text evidence="2">The sequence shown here is derived from an EMBL/GenBank/DDBJ whole genome shotgun (WGS) entry which is preliminary data.</text>
</comment>
<keyword evidence="1" id="KW-0812">Transmembrane</keyword>
<reference evidence="2 3" key="1">
    <citation type="submission" date="2019-08" db="EMBL/GenBank/DDBJ databases">
        <title>The genome of the soybean aphid Biotype 1, its phylome, world population structure and adaptation to the North American continent.</title>
        <authorList>
            <person name="Giordano R."/>
            <person name="Donthu R.K."/>
            <person name="Hernandez A.G."/>
            <person name="Wright C.L."/>
            <person name="Zimin A.V."/>
        </authorList>
    </citation>
    <scope>NUCLEOTIDE SEQUENCE [LARGE SCALE GENOMIC DNA]</scope>
    <source>
        <tissue evidence="2">Whole aphids</tissue>
    </source>
</reference>